<reference evidence="2 3" key="1">
    <citation type="journal article" date="2023" name="ISME J.">
        <title>Cultivation and genomic characterization of novel and ubiquitous marine nitrite-oxidizing bacteria from the Nitrospirales.</title>
        <authorList>
            <person name="Mueller A.J."/>
            <person name="Daebeler A."/>
            <person name="Herbold C.W."/>
            <person name="Kirkegaard R.H."/>
            <person name="Daims H."/>
        </authorList>
    </citation>
    <scope>NUCLEOTIDE SEQUENCE [LARGE SCALE GENOMIC DNA]</scope>
    <source>
        <strain evidence="2 3">EB</strain>
    </source>
</reference>
<feature type="domain" description="GOLD" evidence="1">
    <location>
        <begin position="1"/>
        <end position="149"/>
    </location>
</feature>
<dbReference type="Proteomes" id="UP001250932">
    <property type="component" value="Unassembled WGS sequence"/>
</dbReference>
<comment type="caution">
    <text evidence="2">The sequence shown here is derived from an EMBL/GenBank/DDBJ whole genome shotgun (WGS) entry which is preliminary data.</text>
</comment>
<sequence>MEYAREEAKTDVQDDPKARELLRQAFEKTSRWPEGFAGFEADLSINVNGEVTNGKVTVKSSKEVDVSLPNEDLQKWAQGQISMIATHRGPRNFEDSDGKYNLSFAGQENHPQGPRISLGDSMGSTYRIKDNRITQINRKMPYVAFTINVEDSAVTQDDKYLTTRYTVYYFSPKDGSLANVESFSDTHTRMGNADLPATRRIISYEKGEMVTRLITFQNHKPL</sequence>
<dbReference type="RefSeq" id="WP_313831517.1">
    <property type="nucleotide sequence ID" value="NZ_JAQOUE010000001.1"/>
</dbReference>
<dbReference type="InterPro" id="IPR009038">
    <property type="entry name" value="GOLD_dom"/>
</dbReference>
<dbReference type="PROSITE" id="PS50866">
    <property type="entry name" value="GOLD"/>
    <property type="match status" value="1"/>
</dbReference>
<dbReference type="EMBL" id="JAQOUE010000001">
    <property type="protein sequence ID" value="MDT7041159.1"/>
    <property type="molecule type" value="Genomic_DNA"/>
</dbReference>
<name>A0ABU3K437_9BACT</name>
<gene>
    <name evidence="2" type="ORF">PPG34_02275</name>
</gene>
<protein>
    <submittedName>
        <fullName evidence="2">DUF3386 family protein</fullName>
    </submittedName>
</protein>
<dbReference type="InterPro" id="IPR021809">
    <property type="entry name" value="DUF3386"/>
</dbReference>
<dbReference type="Pfam" id="PF11866">
    <property type="entry name" value="DUF3386"/>
    <property type="match status" value="1"/>
</dbReference>
<proteinExistence type="predicted"/>
<organism evidence="2 3">
    <name type="scientific">Candidatus Nitronereus thalassa</name>
    <dbReference type="NCBI Taxonomy" id="3020898"/>
    <lineage>
        <taxon>Bacteria</taxon>
        <taxon>Pseudomonadati</taxon>
        <taxon>Nitrospirota</taxon>
        <taxon>Nitrospiria</taxon>
        <taxon>Nitrospirales</taxon>
        <taxon>Nitrospiraceae</taxon>
        <taxon>Candidatus Nitronereus</taxon>
    </lineage>
</organism>
<keyword evidence="3" id="KW-1185">Reference proteome</keyword>
<evidence type="ECO:0000259" key="1">
    <source>
        <dbReference type="PROSITE" id="PS50866"/>
    </source>
</evidence>
<evidence type="ECO:0000313" key="3">
    <source>
        <dbReference type="Proteomes" id="UP001250932"/>
    </source>
</evidence>
<evidence type="ECO:0000313" key="2">
    <source>
        <dbReference type="EMBL" id="MDT7041159.1"/>
    </source>
</evidence>
<accession>A0ABU3K437</accession>